<dbReference type="SUPFAM" id="SSF81324">
    <property type="entry name" value="Voltage-gated potassium channels"/>
    <property type="match status" value="1"/>
</dbReference>
<dbReference type="AlphaFoldDB" id="A0A6B0VKZ2"/>
<evidence type="ECO:0000256" key="1">
    <source>
        <dbReference type="SAM" id="Phobius"/>
    </source>
</evidence>
<dbReference type="PANTHER" id="PTHR43833:SF13">
    <property type="entry name" value="POTASSIUM CHANNEL PROTEIN 2-RELATED"/>
    <property type="match status" value="1"/>
</dbReference>
<dbReference type="GO" id="GO:0008324">
    <property type="term" value="F:monoatomic cation transmembrane transporter activity"/>
    <property type="evidence" value="ECO:0007669"/>
    <property type="project" value="InterPro"/>
</dbReference>
<dbReference type="PROSITE" id="PS51202">
    <property type="entry name" value="RCK_C"/>
    <property type="match status" value="2"/>
</dbReference>
<feature type="domain" description="RCK C-terminal" evidence="3">
    <location>
        <begin position="468"/>
        <end position="554"/>
    </location>
</feature>
<reference evidence="4 5" key="1">
    <citation type="submission" date="2020-01" db="EMBL/GenBank/DDBJ databases">
        <title>Natronorubrum sp. JWXQ-INN 674 isolated from Inner Mongolia Autonomous Region of China.</title>
        <authorList>
            <person name="Xue Q."/>
        </authorList>
    </citation>
    <scope>NUCLEOTIDE SEQUENCE [LARGE SCALE GENOMIC DNA]</scope>
    <source>
        <strain evidence="4 5">JWXQ-INN-674</strain>
    </source>
</reference>
<dbReference type="InterPro" id="IPR036291">
    <property type="entry name" value="NAD(P)-bd_dom_sf"/>
</dbReference>
<protein>
    <submittedName>
        <fullName evidence="4">TrkA family potassium uptake protein</fullName>
    </submittedName>
</protein>
<feature type="domain" description="RCK N-terminal" evidence="2">
    <location>
        <begin position="121"/>
        <end position="237"/>
    </location>
</feature>
<dbReference type="InterPro" id="IPR036721">
    <property type="entry name" value="RCK_C_sf"/>
</dbReference>
<keyword evidence="1" id="KW-0812">Transmembrane</keyword>
<feature type="domain" description="RCK C-terminal" evidence="3">
    <location>
        <begin position="257"/>
        <end position="342"/>
    </location>
</feature>
<feature type="transmembrane region" description="Helical" evidence="1">
    <location>
        <begin position="48"/>
        <end position="67"/>
    </location>
</feature>
<dbReference type="PROSITE" id="PS51201">
    <property type="entry name" value="RCK_N"/>
    <property type="match status" value="1"/>
</dbReference>
<dbReference type="Pfam" id="PF02254">
    <property type="entry name" value="TrkA_N"/>
    <property type="match status" value="2"/>
</dbReference>
<proteinExistence type="predicted"/>
<keyword evidence="1" id="KW-1133">Transmembrane helix</keyword>
<dbReference type="InterPro" id="IPR003148">
    <property type="entry name" value="RCK_N"/>
</dbReference>
<dbReference type="Gene3D" id="3.30.70.1450">
    <property type="entry name" value="Regulator of K+ conductance, C-terminal domain"/>
    <property type="match status" value="2"/>
</dbReference>
<dbReference type="PANTHER" id="PTHR43833">
    <property type="entry name" value="POTASSIUM CHANNEL PROTEIN 2-RELATED-RELATED"/>
    <property type="match status" value="1"/>
</dbReference>
<evidence type="ECO:0000313" key="4">
    <source>
        <dbReference type="EMBL" id="MXV62234.1"/>
    </source>
</evidence>
<organism evidence="4 5">
    <name type="scientific">Natronorubrum halalkaliphilum</name>
    <dbReference type="NCBI Taxonomy" id="2691917"/>
    <lineage>
        <taxon>Archaea</taxon>
        <taxon>Methanobacteriati</taxon>
        <taxon>Methanobacteriota</taxon>
        <taxon>Stenosarchaea group</taxon>
        <taxon>Halobacteria</taxon>
        <taxon>Halobacteriales</taxon>
        <taxon>Natrialbaceae</taxon>
        <taxon>Natronorubrum</taxon>
    </lineage>
</organism>
<evidence type="ECO:0000259" key="2">
    <source>
        <dbReference type="PROSITE" id="PS51201"/>
    </source>
</evidence>
<dbReference type="SUPFAM" id="SSF51735">
    <property type="entry name" value="NAD(P)-binding Rossmann-fold domains"/>
    <property type="match status" value="2"/>
</dbReference>
<feature type="transmembrane region" description="Helical" evidence="1">
    <location>
        <begin position="79"/>
        <end position="106"/>
    </location>
</feature>
<evidence type="ECO:0000259" key="3">
    <source>
        <dbReference type="PROSITE" id="PS51202"/>
    </source>
</evidence>
<feature type="transmembrane region" description="Helical" evidence="1">
    <location>
        <begin position="18"/>
        <end position="36"/>
    </location>
</feature>
<keyword evidence="5" id="KW-1185">Reference proteome</keyword>
<gene>
    <name evidence="4" type="ORF">GS429_09200</name>
</gene>
<dbReference type="EMBL" id="WUYX01000028">
    <property type="protein sequence ID" value="MXV62234.1"/>
    <property type="molecule type" value="Genomic_DNA"/>
</dbReference>
<dbReference type="RefSeq" id="WP_160064829.1">
    <property type="nucleotide sequence ID" value="NZ_WUYX01000028.1"/>
</dbReference>
<name>A0A6B0VKZ2_9EURY</name>
<dbReference type="InterPro" id="IPR050721">
    <property type="entry name" value="Trk_Ktr_HKT_K-transport"/>
</dbReference>
<accession>A0A6B0VKZ2</accession>
<dbReference type="SUPFAM" id="SSF116726">
    <property type="entry name" value="TrkA C-terminal domain-like"/>
    <property type="match status" value="2"/>
</dbReference>
<comment type="caution">
    <text evidence="4">The sequence shown here is derived from an EMBL/GenBank/DDBJ whole genome shotgun (WGS) entry which is preliminary data.</text>
</comment>
<dbReference type="InterPro" id="IPR006037">
    <property type="entry name" value="RCK_C"/>
</dbReference>
<dbReference type="OrthoDB" id="43518at2157"/>
<dbReference type="Gene3D" id="3.40.50.720">
    <property type="entry name" value="NAD(P)-binding Rossmann-like Domain"/>
    <property type="match status" value="2"/>
</dbReference>
<dbReference type="Proteomes" id="UP000434101">
    <property type="component" value="Unassembled WGS sequence"/>
</dbReference>
<evidence type="ECO:0000313" key="5">
    <source>
        <dbReference type="Proteomes" id="UP000434101"/>
    </source>
</evidence>
<sequence>MDSTSVLSDTSTNWHRRIAIATVAVSGVVVIYTYVYQWLVFSTTGAEISFVQALQVVIEALTTAGFGGDTDAWRESDALAGLVILMNLSGVFLVFLAIPLFAVPLFRRAFETQPPTSSSLTDHVIICGHNPQDETLREELDTVGVPYLYVLPDREAVKALTENGLPAILGDPEQTDTLRAANAADARALVADIDDETNPTVILSAEQIDPDLRTISIVRSAEAESYHRYAGADEVVLARQLLGKSLGLRAAGSYAEKLRKTIAVESDLQVTELLVNAESDLVGKTFREATVFDREGITVIGAWIGGKFIVSPNPDTRIERHTILLVAGAHETYGDLKARPIPTHENDGRRVIVGGYGTVGRSITDAVRDEAIETTVIDVEAKDGVDIVGDLTDRETFDRTPIDDARAVVLSLDEDTPTIYATLIVNQLAPDVEVIARADDDETVQKLYNAGADFVIPLETVTGKIVASLLIDAKEIVTPDVEFEFVRTEAPPFVGRTLGELDVRDETGCTVVAVERDGDLLTDIGAAFVVEPDDILIVAGGATSRKRFHRLLETNATSTDVSS</sequence>
<keyword evidence="1" id="KW-0472">Membrane</keyword>
<dbReference type="Pfam" id="PF02080">
    <property type="entry name" value="TrkA_C"/>
    <property type="match status" value="2"/>
</dbReference>
<dbReference type="GO" id="GO:0006813">
    <property type="term" value="P:potassium ion transport"/>
    <property type="evidence" value="ECO:0007669"/>
    <property type="project" value="InterPro"/>
</dbReference>